<sequence length="73" mass="7989">MSAHEPDPATDHEDERVRERAQLLPEEQAAGSSDPEQQAHSILQESDERAAQAETEADTGAEPIERQNNTGPL</sequence>
<organism evidence="2 3">
    <name type="scientific">Saccharopolyspora montiporae</name>
    <dbReference type="NCBI Taxonomy" id="2781240"/>
    <lineage>
        <taxon>Bacteria</taxon>
        <taxon>Bacillati</taxon>
        <taxon>Actinomycetota</taxon>
        <taxon>Actinomycetes</taxon>
        <taxon>Pseudonocardiales</taxon>
        <taxon>Pseudonocardiaceae</taxon>
        <taxon>Saccharopolyspora</taxon>
    </lineage>
</organism>
<feature type="region of interest" description="Disordered" evidence="1">
    <location>
        <begin position="1"/>
        <end position="73"/>
    </location>
</feature>
<evidence type="ECO:0000256" key="1">
    <source>
        <dbReference type="SAM" id="MobiDB-lite"/>
    </source>
</evidence>
<proteinExistence type="predicted"/>
<dbReference type="Proteomes" id="UP000598360">
    <property type="component" value="Unassembled WGS sequence"/>
</dbReference>
<keyword evidence="3" id="KW-1185">Reference proteome</keyword>
<reference evidence="2" key="1">
    <citation type="submission" date="2020-10" db="EMBL/GenBank/DDBJ databases">
        <title>Diversity and distribution of actinomycetes associated with coral in the coast of Hainan.</title>
        <authorList>
            <person name="Li F."/>
        </authorList>
    </citation>
    <scope>NUCLEOTIDE SEQUENCE</scope>
    <source>
        <strain evidence="2">HNM0983</strain>
    </source>
</reference>
<accession>A0A929FYZ7</accession>
<name>A0A929FYZ7_9PSEU</name>
<dbReference type="AlphaFoldDB" id="A0A929FYZ7"/>
<gene>
    <name evidence="2" type="ORF">IQ251_05335</name>
</gene>
<feature type="compositionally biased region" description="Polar residues" evidence="1">
    <location>
        <begin position="30"/>
        <end position="44"/>
    </location>
</feature>
<comment type="caution">
    <text evidence="2">The sequence shown here is derived from an EMBL/GenBank/DDBJ whole genome shotgun (WGS) entry which is preliminary data.</text>
</comment>
<dbReference type="RefSeq" id="WP_193927333.1">
    <property type="nucleotide sequence ID" value="NZ_JADEYC010000008.1"/>
</dbReference>
<evidence type="ECO:0000313" key="2">
    <source>
        <dbReference type="EMBL" id="MBE9373869.1"/>
    </source>
</evidence>
<evidence type="ECO:0000313" key="3">
    <source>
        <dbReference type="Proteomes" id="UP000598360"/>
    </source>
</evidence>
<dbReference type="EMBL" id="JADEYC010000008">
    <property type="protein sequence ID" value="MBE9373869.1"/>
    <property type="molecule type" value="Genomic_DNA"/>
</dbReference>
<feature type="compositionally biased region" description="Basic and acidic residues" evidence="1">
    <location>
        <begin position="1"/>
        <end position="21"/>
    </location>
</feature>
<protein>
    <submittedName>
        <fullName evidence="2">Uncharacterized protein</fullName>
    </submittedName>
</protein>